<dbReference type="EMBL" id="JAKEKT020000060">
    <property type="protein sequence ID" value="KAL1639619.1"/>
    <property type="molecule type" value="Genomic_DNA"/>
</dbReference>
<sequence length="333" mass="36276">MDRLAASCAQVAHLGFRLANEANGYSEAIPDADSRIKDLAKDVELTAEVFQGASTVLDDADIKAVLNKNAETTVRTVLEACRGIFGDLDAILEHGRRSEQPWPFEPHRFEMFNADLDMKNDTIRLLLLTLQLACHGMPVDSSDSSDDDQLQRMAKLISAIEASARRFEAIRANLISVDEISLTASSEGAIGMPDPMGSTEFTYIDDSPPSPVQPAALFSAFSDSDNAVPEDVHVEALCTEDPIHETSGLTHDLKNCIEHVRGVLHHIEEAKASGSDTAALNSTEAWDLVHAFARTSVILEEFIAGKRQPARSSRQESRQGSLIATIVPRVIKD</sequence>
<evidence type="ECO:0000313" key="1">
    <source>
        <dbReference type="EMBL" id="KAL1639619.1"/>
    </source>
</evidence>
<protein>
    <recommendedName>
        <fullName evidence="3">Fungal N-terminal domain-containing protein</fullName>
    </recommendedName>
</protein>
<organism evidence="1 2">
    <name type="scientific">Diplodia intermedia</name>
    <dbReference type="NCBI Taxonomy" id="856260"/>
    <lineage>
        <taxon>Eukaryota</taxon>
        <taxon>Fungi</taxon>
        <taxon>Dikarya</taxon>
        <taxon>Ascomycota</taxon>
        <taxon>Pezizomycotina</taxon>
        <taxon>Dothideomycetes</taxon>
        <taxon>Dothideomycetes incertae sedis</taxon>
        <taxon>Botryosphaeriales</taxon>
        <taxon>Botryosphaeriaceae</taxon>
        <taxon>Diplodia</taxon>
    </lineage>
</organism>
<comment type="caution">
    <text evidence="1">The sequence shown here is derived from an EMBL/GenBank/DDBJ whole genome shotgun (WGS) entry which is preliminary data.</text>
</comment>
<dbReference type="PANTHER" id="PTHR36167">
    <property type="entry name" value="C2H2 FINGER DOMAIN TRANSCRIPTION FACTOR (EUROFUNG)-RELATED"/>
    <property type="match status" value="1"/>
</dbReference>
<keyword evidence="2" id="KW-1185">Reference proteome</keyword>
<dbReference type="Proteomes" id="UP001521184">
    <property type="component" value="Unassembled WGS sequence"/>
</dbReference>
<evidence type="ECO:0000313" key="2">
    <source>
        <dbReference type="Proteomes" id="UP001521184"/>
    </source>
</evidence>
<accession>A0ABR3TJF0</accession>
<name>A0ABR3TJF0_9PEZI</name>
<dbReference type="PANTHER" id="PTHR36167:SF4">
    <property type="entry name" value="FUNGAL N-TERMINAL DOMAIN-CONTAINING PROTEIN"/>
    <property type="match status" value="1"/>
</dbReference>
<gene>
    <name evidence="1" type="ORF">SLS58_007678</name>
</gene>
<proteinExistence type="predicted"/>
<dbReference type="InterPro" id="IPR039327">
    <property type="entry name" value="CON7-like"/>
</dbReference>
<evidence type="ECO:0008006" key="3">
    <source>
        <dbReference type="Google" id="ProtNLM"/>
    </source>
</evidence>
<reference evidence="1 2" key="1">
    <citation type="journal article" date="2023" name="Plant Dis.">
        <title>First Report of Diplodia intermedia Causing Canker and Dieback Diseases on Apple Trees in Canada.</title>
        <authorList>
            <person name="Ellouze W."/>
            <person name="Ilyukhin E."/>
            <person name="Sulman M."/>
            <person name="Ali S."/>
        </authorList>
    </citation>
    <scope>NUCLEOTIDE SEQUENCE [LARGE SCALE GENOMIC DNA]</scope>
    <source>
        <strain evidence="1 2">M45-28</strain>
    </source>
</reference>